<comment type="caution">
    <text evidence="2">The sequence shown here is derived from an EMBL/GenBank/DDBJ whole genome shotgun (WGS) entry which is preliminary data.</text>
</comment>
<dbReference type="AlphaFoldDB" id="A0A940DH01"/>
<feature type="domain" description="Xylose isomerase-like TIM barrel" evidence="1">
    <location>
        <begin position="47"/>
        <end position="242"/>
    </location>
</feature>
<dbReference type="Pfam" id="PF01261">
    <property type="entry name" value="AP_endonuc_2"/>
    <property type="match status" value="1"/>
</dbReference>
<reference evidence="2" key="1">
    <citation type="submission" date="2020-10" db="EMBL/GenBank/DDBJ databases">
        <authorList>
            <person name="Gilroy R."/>
        </authorList>
    </citation>
    <scope>NUCLEOTIDE SEQUENCE</scope>
    <source>
        <strain evidence="2">517</strain>
    </source>
</reference>
<protein>
    <submittedName>
        <fullName evidence="2">Sugar phosphate isomerase/epimerase</fullName>
    </submittedName>
</protein>
<gene>
    <name evidence="2" type="ORF">IAB16_04625</name>
</gene>
<dbReference type="Proteomes" id="UP000727857">
    <property type="component" value="Unassembled WGS sequence"/>
</dbReference>
<evidence type="ECO:0000259" key="1">
    <source>
        <dbReference type="Pfam" id="PF01261"/>
    </source>
</evidence>
<name>A0A940DH01_9FIRM</name>
<reference evidence="2" key="2">
    <citation type="journal article" date="2021" name="PeerJ">
        <title>Extensive microbial diversity within the chicken gut microbiome revealed by metagenomics and culture.</title>
        <authorList>
            <person name="Gilroy R."/>
            <person name="Ravi A."/>
            <person name="Getino M."/>
            <person name="Pursley I."/>
            <person name="Horton D.L."/>
            <person name="Alikhan N.F."/>
            <person name="Baker D."/>
            <person name="Gharbi K."/>
            <person name="Hall N."/>
            <person name="Watson M."/>
            <person name="Adriaenssens E.M."/>
            <person name="Foster-Nyarko E."/>
            <person name="Jarju S."/>
            <person name="Secka A."/>
            <person name="Antonio M."/>
            <person name="Oren A."/>
            <person name="Chaudhuri R.R."/>
            <person name="La Ragione R."/>
            <person name="Hildebrand F."/>
            <person name="Pallen M.J."/>
        </authorList>
    </citation>
    <scope>NUCLEOTIDE SEQUENCE</scope>
    <source>
        <strain evidence="2">517</strain>
    </source>
</reference>
<dbReference type="PANTHER" id="PTHR12110">
    <property type="entry name" value="HYDROXYPYRUVATE ISOMERASE"/>
    <property type="match status" value="1"/>
</dbReference>
<accession>A0A940DH01</accession>
<proteinExistence type="predicted"/>
<dbReference type="PANTHER" id="PTHR12110:SF41">
    <property type="entry name" value="INOSOSE DEHYDRATASE"/>
    <property type="match status" value="1"/>
</dbReference>
<dbReference type="Gene3D" id="3.20.20.150">
    <property type="entry name" value="Divalent-metal-dependent TIM barrel enzymes"/>
    <property type="match status" value="1"/>
</dbReference>
<dbReference type="SUPFAM" id="SSF51658">
    <property type="entry name" value="Xylose isomerase-like"/>
    <property type="match status" value="1"/>
</dbReference>
<keyword evidence="2" id="KW-0413">Isomerase</keyword>
<organism evidence="2 3">
    <name type="scientific">Candidatus Stercoripulliclostridium pullicola</name>
    <dbReference type="NCBI Taxonomy" id="2840953"/>
    <lineage>
        <taxon>Bacteria</taxon>
        <taxon>Bacillati</taxon>
        <taxon>Bacillota</taxon>
        <taxon>Clostridia</taxon>
        <taxon>Eubacteriales</taxon>
        <taxon>Candidatus Stercoripulliclostridium</taxon>
    </lineage>
</organism>
<sequence>MVEYGSQLYTFRKEIKTAADLNRIMRFVSNAGGTCIQLSGIKCACKPEEVRKMADDNGLSIPLTHTPYARIAEETERVAEEHLALGAGIVGLGMMSPAKLGKADTLKEFIEFASGICAKLKPYGLKFGYHNHAFEFRKTADGRRIIDVLKEGAPEMQFIFDTFWCRYAGYDPAETISELKGRVECIHVKDWKKSLFIPRFRAPGEGDLDFKEILTRAVAAGTRYALIEHDNTSDPYRVTEAGLVYLNSLGI</sequence>
<dbReference type="InterPro" id="IPR036237">
    <property type="entry name" value="Xyl_isomerase-like_sf"/>
</dbReference>
<dbReference type="InterPro" id="IPR050312">
    <property type="entry name" value="IolE/XylAMocC-like"/>
</dbReference>
<dbReference type="InterPro" id="IPR013022">
    <property type="entry name" value="Xyl_isomerase-like_TIM-brl"/>
</dbReference>
<dbReference type="EMBL" id="JADINF010000116">
    <property type="protein sequence ID" value="MBO8424281.1"/>
    <property type="molecule type" value="Genomic_DNA"/>
</dbReference>
<evidence type="ECO:0000313" key="3">
    <source>
        <dbReference type="Proteomes" id="UP000727857"/>
    </source>
</evidence>
<dbReference type="GO" id="GO:0016853">
    <property type="term" value="F:isomerase activity"/>
    <property type="evidence" value="ECO:0007669"/>
    <property type="project" value="UniProtKB-KW"/>
</dbReference>
<evidence type="ECO:0000313" key="2">
    <source>
        <dbReference type="EMBL" id="MBO8424281.1"/>
    </source>
</evidence>